<organism evidence="1 2">
    <name type="scientific">Vaccinium darrowii</name>
    <dbReference type="NCBI Taxonomy" id="229202"/>
    <lineage>
        <taxon>Eukaryota</taxon>
        <taxon>Viridiplantae</taxon>
        <taxon>Streptophyta</taxon>
        <taxon>Embryophyta</taxon>
        <taxon>Tracheophyta</taxon>
        <taxon>Spermatophyta</taxon>
        <taxon>Magnoliopsida</taxon>
        <taxon>eudicotyledons</taxon>
        <taxon>Gunneridae</taxon>
        <taxon>Pentapetalae</taxon>
        <taxon>asterids</taxon>
        <taxon>Ericales</taxon>
        <taxon>Ericaceae</taxon>
        <taxon>Vaccinioideae</taxon>
        <taxon>Vaccinieae</taxon>
        <taxon>Vaccinium</taxon>
    </lineage>
</organism>
<evidence type="ECO:0000313" key="2">
    <source>
        <dbReference type="Proteomes" id="UP000828048"/>
    </source>
</evidence>
<proteinExistence type="predicted"/>
<reference evidence="1 2" key="1">
    <citation type="journal article" date="2021" name="Hortic Res">
        <title>High-quality reference genome and annotation aids understanding of berry development for evergreen blueberry (Vaccinium darrowii).</title>
        <authorList>
            <person name="Yu J."/>
            <person name="Hulse-Kemp A.M."/>
            <person name="Babiker E."/>
            <person name="Staton M."/>
        </authorList>
    </citation>
    <scope>NUCLEOTIDE SEQUENCE [LARGE SCALE GENOMIC DNA]</scope>
    <source>
        <strain evidence="2">cv. NJ 8807/NJ 8810</strain>
        <tissue evidence="1">Young leaf</tissue>
    </source>
</reference>
<keyword evidence="2" id="KW-1185">Reference proteome</keyword>
<evidence type="ECO:0000313" key="1">
    <source>
        <dbReference type="EMBL" id="KAH7864492.1"/>
    </source>
</evidence>
<comment type="caution">
    <text evidence="1">The sequence shown here is derived from an EMBL/GenBank/DDBJ whole genome shotgun (WGS) entry which is preliminary data.</text>
</comment>
<name>A0ACB7ZHF9_9ERIC</name>
<sequence>MESATFYTPFSHFFFYFTISFTLFSIIFYITKLLLKPRCECDICRSYLTRSWSTEFENLSDWYAHLLRHSPTGTIHIHVLNNTITANPENVEYMLKTKFDNYPKGKRFSAILGDILGKGIFNVDGHSWRFQRKIASLELGSVSIRSHAFEIVSSEIQNRLIPLLSSVQNDSVLDLQDVLRLAFALTSRLSAERALTVSPLIWKAKSLFNLGNEKKLKGAIKSIDYLARELIKHRREAGFSTQKDLLSRFMGTITDDKYLRDIVISFLLAGRDTVAAALTSFFWLVAKHPEVESAIRAESDRVMGHTTQ</sequence>
<dbReference type="Proteomes" id="UP000828048">
    <property type="component" value="Chromosome 12"/>
</dbReference>
<protein>
    <submittedName>
        <fullName evidence="1">Uncharacterized protein</fullName>
    </submittedName>
</protein>
<dbReference type="EMBL" id="CM037162">
    <property type="protein sequence ID" value="KAH7864492.1"/>
    <property type="molecule type" value="Genomic_DNA"/>
</dbReference>
<gene>
    <name evidence="1" type="ORF">Vadar_030113</name>
</gene>
<accession>A0ACB7ZHF9</accession>